<feature type="binding site" evidence="3">
    <location>
        <position position="437"/>
    </location>
    <ligand>
        <name>Mn(2+)</name>
        <dbReference type="ChEBI" id="CHEBI:29035"/>
        <label>2</label>
    </ligand>
</feature>
<gene>
    <name evidence="5" type="ORF">M0638_00615</name>
</gene>
<dbReference type="EMBL" id="JALPRX010000002">
    <property type="protein sequence ID" value="MCK8782881.1"/>
    <property type="molecule type" value="Genomic_DNA"/>
</dbReference>
<dbReference type="Pfam" id="PF07687">
    <property type="entry name" value="M20_dimer"/>
    <property type="match status" value="1"/>
</dbReference>
<dbReference type="NCBIfam" id="TIGR01891">
    <property type="entry name" value="amidohydrolases"/>
    <property type="match status" value="1"/>
</dbReference>
<comment type="caution">
    <text evidence="5">The sequence shown here is derived from an EMBL/GenBank/DDBJ whole genome shotgun (WGS) entry which is preliminary data.</text>
</comment>
<dbReference type="FunFam" id="3.30.70.360:FF:000014">
    <property type="entry name" value="N-acyl-L-amino acid amidohydrolase"/>
    <property type="match status" value="1"/>
</dbReference>
<evidence type="ECO:0000256" key="1">
    <source>
        <dbReference type="ARBA" id="ARBA00006153"/>
    </source>
</evidence>
<feature type="binding site" evidence="3">
    <location>
        <position position="170"/>
    </location>
    <ligand>
        <name>Mn(2+)</name>
        <dbReference type="ChEBI" id="CHEBI:29035"/>
        <label>2</label>
    </ligand>
</feature>
<feature type="binding site" evidence="3">
    <location>
        <position position="237"/>
    </location>
    <ligand>
        <name>Mn(2+)</name>
        <dbReference type="ChEBI" id="CHEBI:29035"/>
        <label>2</label>
    </ligand>
</feature>
<evidence type="ECO:0000256" key="2">
    <source>
        <dbReference type="ARBA" id="ARBA00022801"/>
    </source>
</evidence>
<dbReference type="PIRSF" id="PIRSF005962">
    <property type="entry name" value="Pept_M20D_amidohydro"/>
    <property type="match status" value="1"/>
</dbReference>
<organism evidence="5 6">
    <name type="scientific">Roseomonas acroporae</name>
    <dbReference type="NCBI Taxonomy" id="2937791"/>
    <lineage>
        <taxon>Bacteria</taxon>
        <taxon>Pseudomonadati</taxon>
        <taxon>Pseudomonadota</taxon>
        <taxon>Alphaproteobacteria</taxon>
        <taxon>Acetobacterales</taxon>
        <taxon>Roseomonadaceae</taxon>
        <taxon>Roseomonas</taxon>
    </lineage>
</organism>
<name>A0A9X1YAI5_9PROT</name>
<keyword evidence="3" id="KW-0464">Manganese</keyword>
<dbReference type="PANTHER" id="PTHR11014:SF63">
    <property type="entry name" value="METALLOPEPTIDASE, PUTATIVE (AFU_ORTHOLOGUE AFUA_6G09600)-RELATED"/>
    <property type="match status" value="1"/>
</dbReference>
<reference evidence="5" key="1">
    <citation type="submission" date="2022-04" db="EMBL/GenBank/DDBJ databases">
        <title>Roseomonas acroporae sp. nov., isolated from coral Acropora digitifera.</title>
        <authorList>
            <person name="Sun H."/>
        </authorList>
    </citation>
    <scope>NUCLEOTIDE SEQUENCE</scope>
    <source>
        <strain evidence="5">NAR14</strain>
    </source>
</reference>
<dbReference type="InterPro" id="IPR036264">
    <property type="entry name" value="Bact_exopeptidase_dim_dom"/>
</dbReference>
<protein>
    <submittedName>
        <fullName evidence="5">Amidohydrolase</fullName>
    </submittedName>
</protein>
<dbReference type="GO" id="GO:0046872">
    <property type="term" value="F:metal ion binding"/>
    <property type="evidence" value="ECO:0007669"/>
    <property type="project" value="UniProtKB-KW"/>
</dbReference>
<dbReference type="PROSITE" id="PS51318">
    <property type="entry name" value="TAT"/>
    <property type="match status" value="1"/>
</dbReference>
<dbReference type="SUPFAM" id="SSF53187">
    <property type="entry name" value="Zn-dependent exopeptidases"/>
    <property type="match status" value="1"/>
</dbReference>
<dbReference type="InterPro" id="IPR002933">
    <property type="entry name" value="Peptidase_M20"/>
</dbReference>
<accession>A0A9X1YAI5</accession>
<dbReference type="Proteomes" id="UP001139516">
    <property type="component" value="Unassembled WGS sequence"/>
</dbReference>
<dbReference type="Gene3D" id="3.30.70.360">
    <property type="match status" value="1"/>
</dbReference>
<dbReference type="PANTHER" id="PTHR11014">
    <property type="entry name" value="PEPTIDASE M20 FAMILY MEMBER"/>
    <property type="match status" value="1"/>
</dbReference>
<sequence>MTPFRQPPGPGCPALRAEAVAAPTRRGLLGLACACCALPALRARPASAAVAVVGAARPIHARLDAAAAAIEPRMIAWRRDIHQNPELGNQERRTAALVAAHLRALGWEVREGVAVTGLVAVLRGGAGPGPVVALRADMDALPVAEQVDLPFASKARTQWGGEEVGVMHACGHDCHVAIQMAVAEVLAANRDSLRGTVKLLFQPAEEKLPNGEIGGARLMVEQGAMADPRPDAVFGLHVVAGLPVGELRYRAGAVTASSDGFRMTVTGKQTHGAMPWAGVDPVVAAAQIVTAMQTLVSRETDVTRQAAVLSVGTIHAGTRYNIIPDKVELSGTLRTFDEATRQRIMQRTKALAEGIATGMGAEAEVVWEANGYPPIVADDALVARMAPSLARVAGEHAKEGERSSAGEDFSYFAQAAPGMFFFVGIDAPGTTGAAPNHSPRFRVDEAGLLPGLRAMLHLVADYTGSGAPG</sequence>
<evidence type="ECO:0000256" key="3">
    <source>
        <dbReference type="PIRSR" id="PIRSR005962-1"/>
    </source>
</evidence>
<dbReference type="SUPFAM" id="SSF55031">
    <property type="entry name" value="Bacterial exopeptidase dimerisation domain"/>
    <property type="match status" value="1"/>
</dbReference>
<dbReference type="InterPro" id="IPR017439">
    <property type="entry name" value="Amidohydrolase"/>
</dbReference>
<evidence type="ECO:0000313" key="5">
    <source>
        <dbReference type="EMBL" id="MCK8782881.1"/>
    </source>
</evidence>
<dbReference type="GO" id="GO:0016787">
    <property type="term" value="F:hydrolase activity"/>
    <property type="evidence" value="ECO:0007669"/>
    <property type="project" value="UniProtKB-KW"/>
</dbReference>
<keyword evidence="3" id="KW-0479">Metal-binding</keyword>
<comment type="cofactor">
    <cofactor evidence="3">
        <name>Mn(2+)</name>
        <dbReference type="ChEBI" id="CHEBI:29035"/>
    </cofactor>
    <text evidence="3">The Mn(2+) ion enhances activity.</text>
</comment>
<feature type="domain" description="Peptidase M20 dimerisation" evidence="4">
    <location>
        <begin position="259"/>
        <end position="353"/>
    </location>
</feature>
<keyword evidence="6" id="KW-1185">Reference proteome</keyword>
<dbReference type="InterPro" id="IPR011650">
    <property type="entry name" value="Peptidase_M20_dimer"/>
</dbReference>
<dbReference type="Pfam" id="PF01546">
    <property type="entry name" value="Peptidase_M20"/>
    <property type="match status" value="1"/>
</dbReference>
<dbReference type="RefSeq" id="WP_248665011.1">
    <property type="nucleotide sequence ID" value="NZ_JALPRX010000002.1"/>
</dbReference>
<feature type="binding site" evidence="3">
    <location>
        <position position="206"/>
    </location>
    <ligand>
        <name>Mn(2+)</name>
        <dbReference type="ChEBI" id="CHEBI:29035"/>
        <label>2</label>
    </ligand>
</feature>
<feature type="binding site" evidence="3">
    <location>
        <position position="172"/>
    </location>
    <ligand>
        <name>Mn(2+)</name>
        <dbReference type="ChEBI" id="CHEBI:29035"/>
        <label>2</label>
    </ligand>
</feature>
<evidence type="ECO:0000313" key="6">
    <source>
        <dbReference type="Proteomes" id="UP001139516"/>
    </source>
</evidence>
<keyword evidence="2" id="KW-0378">Hydrolase</keyword>
<comment type="similarity">
    <text evidence="1">Belongs to the peptidase M20 family.</text>
</comment>
<evidence type="ECO:0000259" key="4">
    <source>
        <dbReference type="Pfam" id="PF07687"/>
    </source>
</evidence>
<dbReference type="InterPro" id="IPR006311">
    <property type="entry name" value="TAT_signal"/>
</dbReference>
<dbReference type="Gene3D" id="3.40.630.10">
    <property type="entry name" value="Zn peptidases"/>
    <property type="match status" value="1"/>
</dbReference>
<dbReference type="AlphaFoldDB" id="A0A9X1YAI5"/>
<proteinExistence type="inferred from homology"/>